<reference evidence="3" key="2">
    <citation type="journal article" date="2017" name="Nat. Plants">
        <title>The Aegilops tauschii genome reveals multiple impacts of transposons.</title>
        <authorList>
            <person name="Zhao G."/>
            <person name="Zou C."/>
            <person name="Li K."/>
            <person name="Wang K."/>
            <person name="Li T."/>
            <person name="Gao L."/>
            <person name="Zhang X."/>
            <person name="Wang H."/>
            <person name="Yang Z."/>
            <person name="Liu X."/>
            <person name="Jiang W."/>
            <person name="Mao L."/>
            <person name="Kong X."/>
            <person name="Jiao Y."/>
            <person name="Jia J."/>
        </authorList>
    </citation>
    <scope>NUCLEOTIDE SEQUENCE [LARGE SCALE GENOMIC DNA]</scope>
    <source>
        <strain evidence="3">cv. AL8/78</strain>
    </source>
</reference>
<reference evidence="2" key="4">
    <citation type="submission" date="2019-03" db="UniProtKB">
        <authorList>
            <consortium name="EnsemblPlants"/>
        </authorList>
    </citation>
    <scope>IDENTIFICATION</scope>
</reference>
<dbReference type="EnsemblPlants" id="AET1Gv20443900.2">
    <property type="protein sequence ID" value="AET1Gv20443900.2"/>
    <property type="gene ID" value="AET1Gv20443900"/>
</dbReference>
<keyword evidence="3" id="KW-1185">Reference proteome</keyword>
<accession>A0A452YKL9</accession>
<organism evidence="2 3">
    <name type="scientific">Aegilops tauschii subsp. strangulata</name>
    <name type="common">Goatgrass</name>
    <dbReference type="NCBI Taxonomy" id="200361"/>
    <lineage>
        <taxon>Eukaryota</taxon>
        <taxon>Viridiplantae</taxon>
        <taxon>Streptophyta</taxon>
        <taxon>Embryophyta</taxon>
        <taxon>Tracheophyta</taxon>
        <taxon>Spermatophyta</taxon>
        <taxon>Magnoliopsida</taxon>
        <taxon>Liliopsida</taxon>
        <taxon>Poales</taxon>
        <taxon>Poaceae</taxon>
        <taxon>BOP clade</taxon>
        <taxon>Pooideae</taxon>
        <taxon>Triticodae</taxon>
        <taxon>Triticeae</taxon>
        <taxon>Triticinae</taxon>
        <taxon>Aegilops</taxon>
    </lineage>
</organism>
<feature type="compositionally biased region" description="Basic and acidic residues" evidence="1">
    <location>
        <begin position="68"/>
        <end position="78"/>
    </location>
</feature>
<evidence type="ECO:0000256" key="1">
    <source>
        <dbReference type="SAM" id="MobiDB-lite"/>
    </source>
</evidence>
<evidence type="ECO:0000313" key="3">
    <source>
        <dbReference type="Proteomes" id="UP000015105"/>
    </source>
</evidence>
<sequence>MVTLDSNLKAYLPLSWRCLRTTTTKFWCIRAHIVSQALSQATQARPRLKSGHRAGVAAATYVSSKKGATLEEHNDKSKSTPTAVAHEPTKGQDHWRRWTQRRMLGMPIIRHWGAIPPLMPQYTQLSLPPPHAMI</sequence>
<feature type="region of interest" description="Disordered" evidence="1">
    <location>
        <begin position="68"/>
        <end position="93"/>
    </location>
</feature>
<proteinExistence type="predicted"/>
<dbReference type="Proteomes" id="UP000015105">
    <property type="component" value="Chromosome 1D"/>
</dbReference>
<evidence type="ECO:0000313" key="2">
    <source>
        <dbReference type="EnsemblPlants" id="AET1Gv20443900.2"/>
    </source>
</evidence>
<reference evidence="2" key="5">
    <citation type="journal article" date="2021" name="G3 (Bethesda)">
        <title>Aegilops tauschii genome assembly Aet v5.0 features greater sequence contiguity and improved annotation.</title>
        <authorList>
            <person name="Wang L."/>
            <person name="Zhu T."/>
            <person name="Rodriguez J.C."/>
            <person name="Deal K.R."/>
            <person name="Dubcovsky J."/>
            <person name="McGuire P.E."/>
            <person name="Lux T."/>
            <person name="Spannagl M."/>
            <person name="Mayer K.F.X."/>
            <person name="Baldrich P."/>
            <person name="Meyers B.C."/>
            <person name="Huo N."/>
            <person name="Gu Y.Q."/>
            <person name="Zhou H."/>
            <person name="Devos K.M."/>
            <person name="Bennetzen J.L."/>
            <person name="Unver T."/>
            <person name="Budak H."/>
            <person name="Gulick P.J."/>
            <person name="Galiba G."/>
            <person name="Kalapos B."/>
            <person name="Nelson D.R."/>
            <person name="Li P."/>
            <person name="You F.M."/>
            <person name="Luo M.C."/>
            <person name="Dvorak J."/>
        </authorList>
    </citation>
    <scope>NUCLEOTIDE SEQUENCE [LARGE SCALE GENOMIC DNA]</scope>
    <source>
        <strain evidence="2">cv. AL8/78</strain>
    </source>
</reference>
<reference evidence="2" key="3">
    <citation type="journal article" date="2017" name="Nature">
        <title>Genome sequence of the progenitor of the wheat D genome Aegilops tauschii.</title>
        <authorList>
            <person name="Luo M.C."/>
            <person name="Gu Y.Q."/>
            <person name="Puiu D."/>
            <person name="Wang H."/>
            <person name="Twardziok S.O."/>
            <person name="Deal K.R."/>
            <person name="Huo N."/>
            <person name="Zhu T."/>
            <person name="Wang L."/>
            <person name="Wang Y."/>
            <person name="McGuire P.E."/>
            <person name="Liu S."/>
            <person name="Long H."/>
            <person name="Ramasamy R.K."/>
            <person name="Rodriguez J.C."/>
            <person name="Van S.L."/>
            <person name="Yuan L."/>
            <person name="Wang Z."/>
            <person name="Xia Z."/>
            <person name="Xiao L."/>
            <person name="Anderson O.D."/>
            <person name="Ouyang S."/>
            <person name="Liang Y."/>
            <person name="Zimin A.V."/>
            <person name="Pertea G."/>
            <person name="Qi P."/>
            <person name="Bennetzen J.L."/>
            <person name="Dai X."/>
            <person name="Dawson M.W."/>
            <person name="Muller H.G."/>
            <person name="Kugler K."/>
            <person name="Rivarola-Duarte L."/>
            <person name="Spannagl M."/>
            <person name="Mayer K.F.X."/>
            <person name="Lu F.H."/>
            <person name="Bevan M.W."/>
            <person name="Leroy P."/>
            <person name="Li P."/>
            <person name="You F.M."/>
            <person name="Sun Q."/>
            <person name="Liu Z."/>
            <person name="Lyons E."/>
            <person name="Wicker T."/>
            <person name="Salzberg S.L."/>
            <person name="Devos K.M."/>
            <person name="Dvorak J."/>
        </authorList>
    </citation>
    <scope>NUCLEOTIDE SEQUENCE [LARGE SCALE GENOMIC DNA]</scope>
    <source>
        <strain evidence="2">cv. AL8/78</strain>
    </source>
</reference>
<dbReference type="AlphaFoldDB" id="A0A452YKL9"/>
<name>A0A452YKL9_AEGTS</name>
<protein>
    <submittedName>
        <fullName evidence="2">Uncharacterized protein</fullName>
    </submittedName>
</protein>
<dbReference type="Gramene" id="AET1Gv20443900.2">
    <property type="protein sequence ID" value="AET1Gv20443900.2"/>
    <property type="gene ID" value="AET1Gv20443900"/>
</dbReference>
<reference evidence="3" key="1">
    <citation type="journal article" date="2014" name="Science">
        <title>Ancient hybridizations among the ancestral genomes of bread wheat.</title>
        <authorList>
            <consortium name="International Wheat Genome Sequencing Consortium,"/>
            <person name="Marcussen T."/>
            <person name="Sandve S.R."/>
            <person name="Heier L."/>
            <person name="Spannagl M."/>
            <person name="Pfeifer M."/>
            <person name="Jakobsen K.S."/>
            <person name="Wulff B.B."/>
            <person name="Steuernagel B."/>
            <person name="Mayer K.F."/>
            <person name="Olsen O.A."/>
        </authorList>
    </citation>
    <scope>NUCLEOTIDE SEQUENCE [LARGE SCALE GENOMIC DNA]</scope>
    <source>
        <strain evidence="3">cv. AL8/78</strain>
    </source>
</reference>